<keyword evidence="1" id="KW-0472">Membrane</keyword>
<name>A0A252EEB5_9PROT</name>
<comment type="caution">
    <text evidence="2">The sequence shown here is derived from an EMBL/GenBank/DDBJ whole genome shotgun (WGS) entry which is preliminary data.</text>
</comment>
<dbReference type="EMBL" id="JOOZ01000112">
    <property type="protein sequence ID" value="OUL64759.1"/>
    <property type="molecule type" value="Genomic_DNA"/>
</dbReference>
<feature type="transmembrane region" description="Helical" evidence="1">
    <location>
        <begin position="221"/>
        <end position="243"/>
    </location>
</feature>
<dbReference type="PANTHER" id="PTHR34219:SF6">
    <property type="entry name" value="BLR3280 PROTEIN"/>
    <property type="match status" value="1"/>
</dbReference>
<dbReference type="PANTHER" id="PTHR34219">
    <property type="entry name" value="IRON-REGULATED INNER MEMBRANE PROTEIN-RELATED"/>
    <property type="match status" value="1"/>
</dbReference>
<protein>
    <recommendedName>
        <fullName evidence="4">PepSY domain-containing protein</fullName>
    </recommendedName>
</protein>
<keyword evidence="1" id="KW-1133">Transmembrane helix</keyword>
<gene>
    <name evidence="2" type="ORF">HK16_01740</name>
</gene>
<sequence length="476" mass="53259">MTAVTISVHHYIRKRLLRTLYITHRWLGISMGMLMMSWCLSGMVMLWQPWPTPDRVSAEKIHGLFHLPTHLPLINALNEYGARFQSFRLSMTGSEPVLTLVPISGAPVSIDLRTGRAGSITPNDASMNAAAYASSVGVQSPPVFTGTTTDDQWVLDTPGRLTGFQRFRFSGPQGLVVYISSLTGDLVQATDTSSRAWAWMGAIPHWLYPAILRRNPLMWKWTVILLAGIGMFLTATGISIGLLRLRRRWPFSYYRRWHLAHHLGGMMFGLLALSWITTGFFTMNPGGVFASKREARSAVHVTGSVTGEEILAVLNRIVRLHTVDWTDVSSAFLKGHIFLAVTDSVGNHKRLDAQLSPSLLTTTELGASATFLASPDLYYFNRPTHTRHFPVIRMAAANGTLFYLDARTGEVITAFDSAAQKSRWWVYGPHNMDFWSWLRSPAARLMVIFPTLCCVLSIYITGVTIGMRRLGFIKRR</sequence>
<feature type="transmembrane region" description="Helical" evidence="1">
    <location>
        <begin position="26"/>
        <end position="47"/>
    </location>
</feature>
<evidence type="ECO:0000313" key="3">
    <source>
        <dbReference type="Proteomes" id="UP000195072"/>
    </source>
</evidence>
<dbReference type="Proteomes" id="UP000195072">
    <property type="component" value="Unassembled WGS sequence"/>
</dbReference>
<evidence type="ECO:0000256" key="1">
    <source>
        <dbReference type="SAM" id="Phobius"/>
    </source>
</evidence>
<dbReference type="AlphaFoldDB" id="A0A252EEB5"/>
<organism evidence="2 3">
    <name type="scientific">Acetobacter senegalensis</name>
    <dbReference type="NCBI Taxonomy" id="446692"/>
    <lineage>
        <taxon>Bacteria</taxon>
        <taxon>Pseudomonadati</taxon>
        <taxon>Pseudomonadota</taxon>
        <taxon>Alphaproteobacteria</taxon>
        <taxon>Acetobacterales</taxon>
        <taxon>Acetobacteraceae</taxon>
        <taxon>Acetobacter</taxon>
    </lineage>
</organism>
<evidence type="ECO:0000313" key="2">
    <source>
        <dbReference type="EMBL" id="OUL64759.1"/>
    </source>
</evidence>
<accession>A0A252EEB5</accession>
<proteinExistence type="predicted"/>
<dbReference type="InterPro" id="IPR005625">
    <property type="entry name" value="PepSY-ass_TM"/>
</dbReference>
<evidence type="ECO:0008006" key="4">
    <source>
        <dbReference type="Google" id="ProtNLM"/>
    </source>
</evidence>
<reference evidence="2 3" key="1">
    <citation type="submission" date="2014-06" db="EMBL/GenBank/DDBJ databases">
        <authorList>
            <person name="Ju J."/>
            <person name="Zhang J."/>
        </authorList>
    </citation>
    <scope>NUCLEOTIDE SEQUENCE [LARGE SCALE GENOMIC DNA]</scope>
    <source>
        <strain evidence="2">DmL_050</strain>
    </source>
</reference>
<feature type="transmembrane region" description="Helical" evidence="1">
    <location>
        <begin position="263"/>
        <end position="283"/>
    </location>
</feature>
<keyword evidence="1" id="KW-0812">Transmembrane</keyword>
<feature type="transmembrane region" description="Helical" evidence="1">
    <location>
        <begin position="442"/>
        <end position="467"/>
    </location>
</feature>